<accession>A0A0F9MCP9</accession>
<protein>
    <recommendedName>
        <fullName evidence="6">4Fe-4S ferredoxin-type domain-containing protein</fullName>
    </recommendedName>
</protein>
<evidence type="ECO:0000256" key="2">
    <source>
        <dbReference type="ARBA" id="ARBA00022723"/>
    </source>
</evidence>
<dbReference type="InterPro" id="IPR004017">
    <property type="entry name" value="Cys_rich_dom"/>
</dbReference>
<keyword evidence="4" id="KW-0408">Iron</keyword>
<dbReference type="Pfam" id="PF02754">
    <property type="entry name" value="CCG"/>
    <property type="match status" value="2"/>
</dbReference>
<dbReference type="GO" id="GO:0046872">
    <property type="term" value="F:metal ion binding"/>
    <property type="evidence" value="ECO:0007669"/>
    <property type="project" value="UniProtKB-KW"/>
</dbReference>
<comment type="caution">
    <text evidence="7">The sequence shown here is derived from an EMBL/GenBank/DDBJ whole genome shotgun (WGS) entry which is preliminary data.</text>
</comment>
<dbReference type="PANTHER" id="PTHR43255:SF1">
    <property type="entry name" value="IRON-SULFUR-BINDING OXIDOREDUCTASE FADF-RELATED"/>
    <property type="match status" value="1"/>
</dbReference>
<dbReference type="GO" id="GO:0016491">
    <property type="term" value="F:oxidoreductase activity"/>
    <property type="evidence" value="ECO:0007669"/>
    <property type="project" value="UniProtKB-KW"/>
</dbReference>
<dbReference type="EMBL" id="LAZR01005788">
    <property type="protein sequence ID" value="KKM97116.1"/>
    <property type="molecule type" value="Genomic_DNA"/>
</dbReference>
<feature type="non-terminal residue" evidence="7">
    <location>
        <position position="1"/>
    </location>
</feature>
<evidence type="ECO:0000259" key="6">
    <source>
        <dbReference type="PROSITE" id="PS51379"/>
    </source>
</evidence>
<reference evidence="7" key="1">
    <citation type="journal article" date="2015" name="Nature">
        <title>Complex archaea that bridge the gap between prokaryotes and eukaryotes.</title>
        <authorList>
            <person name="Spang A."/>
            <person name="Saw J.H."/>
            <person name="Jorgensen S.L."/>
            <person name="Zaremba-Niedzwiedzka K."/>
            <person name="Martijn J."/>
            <person name="Lind A.E."/>
            <person name="van Eijk R."/>
            <person name="Schleper C."/>
            <person name="Guy L."/>
            <person name="Ettema T.J."/>
        </authorList>
    </citation>
    <scope>NUCLEOTIDE SEQUENCE</scope>
</reference>
<dbReference type="Gene3D" id="1.10.1060.10">
    <property type="entry name" value="Alpha-helical ferredoxin"/>
    <property type="match status" value="1"/>
</dbReference>
<dbReference type="GO" id="GO:0005886">
    <property type="term" value="C:plasma membrane"/>
    <property type="evidence" value="ECO:0007669"/>
    <property type="project" value="TreeGrafter"/>
</dbReference>
<evidence type="ECO:0000256" key="3">
    <source>
        <dbReference type="ARBA" id="ARBA00023002"/>
    </source>
</evidence>
<sequence>AGGRNRIIKALDRKDIKFDREEIIPSVFRCMLCGNCAEVCPVQVDTLSVFKHFRETVVKKGAMPEKLKLISNSIKVNNNPFLEMHPDRFNWCDSCAEGAKAYERAKERADPKTGKNPYSVGYFIGCTSSYKNKELVSATSQVLDKIGVEFIVFPEERCCGSVLFRTGLEPLAEELVRQNYETIRKTGVKEVVFSCSGCFSTLNLEYSRIIGHELGFDLFHLTQFVLKTVIEKNLKIRYTKRTKDDPLLITYHDPCHLGRYCGVYEEPRELIGRIEGVKLHEMKHNRNMAWCCGAGGGVKALYGDIAVEVGRDRLAETRACMVRIREDRLKEAVETSAEVLVSACVFCKNNLFQVANEDNALIKVMDISQLLLDCEFY</sequence>
<dbReference type="InterPro" id="IPR017900">
    <property type="entry name" value="4Fe4S_Fe_S_CS"/>
</dbReference>
<evidence type="ECO:0000256" key="1">
    <source>
        <dbReference type="ARBA" id="ARBA00022485"/>
    </source>
</evidence>
<name>A0A0F9MCP9_9ZZZZ</name>
<evidence type="ECO:0000256" key="5">
    <source>
        <dbReference type="ARBA" id="ARBA00023014"/>
    </source>
</evidence>
<dbReference type="GO" id="GO:0051539">
    <property type="term" value="F:4 iron, 4 sulfur cluster binding"/>
    <property type="evidence" value="ECO:0007669"/>
    <property type="project" value="UniProtKB-KW"/>
</dbReference>
<keyword evidence="1" id="KW-0004">4Fe-4S</keyword>
<dbReference type="InterPro" id="IPR017896">
    <property type="entry name" value="4Fe4S_Fe-S-bd"/>
</dbReference>
<dbReference type="InterPro" id="IPR051460">
    <property type="entry name" value="HdrC_iron-sulfur_subunit"/>
</dbReference>
<dbReference type="PROSITE" id="PS51379">
    <property type="entry name" value="4FE4S_FER_2"/>
    <property type="match status" value="1"/>
</dbReference>
<dbReference type="SUPFAM" id="SSF46548">
    <property type="entry name" value="alpha-helical ferredoxin"/>
    <property type="match status" value="1"/>
</dbReference>
<feature type="domain" description="4Fe-4S ferredoxin-type" evidence="6">
    <location>
        <begin position="19"/>
        <end position="50"/>
    </location>
</feature>
<dbReference type="AlphaFoldDB" id="A0A0F9MCP9"/>
<proteinExistence type="predicted"/>
<evidence type="ECO:0000256" key="4">
    <source>
        <dbReference type="ARBA" id="ARBA00023004"/>
    </source>
</evidence>
<gene>
    <name evidence="7" type="ORF">LCGC14_1171370</name>
</gene>
<dbReference type="PANTHER" id="PTHR43255">
    <property type="entry name" value="IRON-SULFUR-BINDING OXIDOREDUCTASE FADF-RELATED-RELATED"/>
    <property type="match status" value="1"/>
</dbReference>
<keyword evidence="2" id="KW-0479">Metal-binding</keyword>
<keyword evidence="5" id="KW-0411">Iron-sulfur</keyword>
<dbReference type="InterPro" id="IPR009051">
    <property type="entry name" value="Helical_ferredxn"/>
</dbReference>
<organism evidence="7">
    <name type="scientific">marine sediment metagenome</name>
    <dbReference type="NCBI Taxonomy" id="412755"/>
    <lineage>
        <taxon>unclassified sequences</taxon>
        <taxon>metagenomes</taxon>
        <taxon>ecological metagenomes</taxon>
    </lineage>
</organism>
<evidence type="ECO:0000313" key="7">
    <source>
        <dbReference type="EMBL" id="KKM97116.1"/>
    </source>
</evidence>
<keyword evidence="3" id="KW-0560">Oxidoreductase</keyword>
<dbReference type="PROSITE" id="PS00198">
    <property type="entry name" value="4FE4S_FER_1"/>
    <property type="match status" value="1"/>
</dbReference>